<feature type="domain" description="GHMP kinase C-terminal" evidence="10">
    <location>
        <begin position="293"/>
        <end position="369"/>
    </location>
</feature>
<evidence type="ECO:0000259" key="9">
    <source>
        <dbReference type="Pfam" id="PF00288"/>
    </source>
</evidence>
<evidence type="ECO:0000256" key="8">
    <source>
        <dbReference type="SAM" id="MobiDB-lite"/>
    </source>
</evidence>
<evidence type="ECO:0000259" key="10">
    <source>
        <dbReference type="Pfam" id="PF08544"/>
    </source>
</evidence>
<evidence type="ECO:0000256" key="4">
    <source>
        <dbReference type="ARBA" id="ARBA00022777"/>
    </source>
</evidence>
<dbReference type="InterPro" id="IPR000705">
    <property type="entry name" value="Galactokinase"/>
</dbReference>
<dbReference type="PRINTS" id="PR00959">
    <property type="entry name" value="MEVGALKINASE"/>
</dbReference>
<dbReference type="PANTHER" id="PTHR10457:SF7">
    <property type="entry name" value="GALACTOKINASE-RELATED"/>
    <property type="match status" value="1"/>
</dbReference>
<keyword evidence="2 12" id="KW-0808">Transferase</keyword>
<keyword evidence="5" id="KW-0067">ATP-binding</keyword>
<reference evidence="12 13" key="1">
    <citation type="submission" date="2024-03" db="EMBL/GenBank/DDBJ databases">
        <title>Actinomycetospora sp. OC33-EN06, a novel actinomycete isolated from wild orchid (Aerides multiflora).</title>
        <authorList>
            <person name="Suriyachadkun C."/>
        </authorList>
    </citation>
    <scope>NUCLEOTIDE SEQUENCE [LARGE SCALE GENOMIC DNA]</scope>
    <source>
        <strain evidence="12 13">OC33-EN06</strain>
    </source>
</reference>
<dbReference type="Proteomes" id="UP001370100">
    <property type="component" value="Unassembled WGS sequence"/>
</dbReference>
<keyword evidence="13" id="KW-1185">Reference proteome</keyword>
<dbReference type="PRINTS" id="PR00473">
    <property type="entry name" value="GALCTOKINASE"/>
</dbReference>
<keyword evidence="3" id="KW-0547">Nucleotide-binding</keyword>
<dbReference type="PANTHER" id="PTHR10457">
    <property type="entry name" value="MEVALONATE KINASE/GALACTOKINASE"/>
    <property type="match status" value="1"/>
</dbReference>
<dbReference type="RefSeq" id="WP_337716449.1">
    <property type="nucleotide sequence ID" value="NZ_JBBEGL010000006.1"/>
</dbReference>
<evidence type="ECO:0000256" key="1">
    <source>
        <dbReference type="ARBA" id="ARBA00006566"/>
    </source>
</evidence>
<accession>A0ABU8NB79</accession>
<dbReference type="InterPro" id="IPR036554">
    <property type="entry name" value="GHMP_kinase_C_sf"/>
</dbReference>
<dbReference type="Pfam" id="PF10509">
    <property type="entry name" value="GalKase_gal_bdg"/>
    <property type="match status" value="1"/>
</dbReference>
<keyword evidence="6" id="KW-0119">Carbohydrate metabolism</keyword>
<keyword evidence="4" id="KW-0418">Kinase</keyword>
<dbReference type="SUPFAM" id="SSF54211">
    <property type="entry name" value="Ribosomal protein S5 domain 2-like"/>
    <property type="match status" value="1"/>
</dbReference>
<dbReference type="SUPFAM" id="SSF55060">
    <property type="entry name" value="GHMP Kinase, C-terminal domain"/>
    <property type="match status" value="1"/>
</dbReference>
<evidence type="ECO:0000313" key="13">
    <source>
        <dbReference type="Proteomes" id="UP001370100"/>
    </source>
</evidence>
<protein>
    <recommendedName>
        <fullName evidence="7">Galactokinase</fullName>
        <ecNumber evidence="7">2.7.1.6</ecNumber>
    </recommendedName>
</protein>
<dbReference type="EMBL" id="JBBEGL010000006">
    <property type="protein sequence ID" value="MEJ2889162.1"/>
    <property type="molecule type" value="Genomic_DNA"/>
</dbReference>
<name>A0ABU8NB79_9PSEU</name>
<evidence type="ECO:0000256" key="2">
    <source>
        <dbReference type="ARBA" id="ARBA00022679"/>
    </source>
</evidence>
<evidence type="ECO:0000259" key="11">
    <source>
        <dbReference type="Pfam" id="PF10509"/>
    </source>
</evidence>
<evidence type="ECO:0000313" key="12">
    <source>
        <dbReference type="EMBL" id="MEJ2889162.1"/>
    </source>
</evidence>
<dbReference type="GO" id="GO:0004335">
    <property type="term" value="F:galactokinase activity"/>
    <property type="evidence" value="ECO:0007669"/>
    <property type="project" value="UniProtKB-EC"/>
</dbReference>
<dbReference type="PROSITE" id="PS00627">
    <property type="entry name" value="GHMP_KINASES_ATP"/>
    <property type="match status" value="1"/>
</dbReference>
<feature type="domain" description="GHMP kinase N-terminal" evidence="9">
    <location>
        <begin position="108"/>
        <end position="194"/>
    </location>
</feature>
<dbReference type="InterPro" id="IPR014721">
    <property type="entry name" value="Ribsml_uS5_D2-typ_fold_subgr"/>
</dbReference>
<evidence type="ECO:0000256" key="6">
    <source>
        <dbReference type="ARBA" id="ARBA00023144"/>
    </source>
</evidence>
<dbReference type="EC" id="2.7.1.6" evidence="7"/>
<comment type="similarity">
    <text evidence="1">Belongs to the GHMP kinase family. GalK subfamily.</text>
</comment>
<keyword evidence="6" id="KW-0299">Galactose metabolism</keyword>
<dbReference type="Pfam" id="PF08544">
    <property type="entry name" value="GHMP_kinases_C"/>
    <property type="match status" value="1"/>
</dbReference>
<dbReference type="PIRSF" id="PIRSF000530">
    <property type="entry name" value="Galactokinase"/>
    <property type="match status" value="1"/>
</dbReference>
<dbReference type="InterPro" id="IPR006203">
    <property type="entry name" value="GHMP_knse_ATP-bd_CS"/>
</dbReference>
<comment type="caution">
    <text evidence="12">The sequence shown here is derived from an EMBL/GenBank/DDBJ whole genome shotgun (WGS) entry which is preliminary data.</text>
</comment>
<dbReference type="Gene3D" id="3.30.230.10">
    <property type="match status" value="1"/>
</dbReference>
<evidence type="ECO:0000256" key="3">
    <source>
        <dbReference type="ARBA" id="ARBA00022741"/>
    </source>
</evidence>
<dbReference type="InterPro" id="IPR006206">
    <property type="entry name" value="Mevalonate/galactokinase"/>
</dbReference>
<feature type="region of interest" description="Disordered" evidence="8">
    <location>
        <begin position="372"/>
        <end position="401"/>
    </location>
</feature>
<dbReference type="InterPro" id="IPR013750">
    <property type="entry name" value="GHMP_kinase_C_dom"/>
</dbReference>
<dbReference type="InterPro" id="IPR020568">
    <property type="entry name" value="Ribosomal_Su5_D2-typ_SF"/>
</dbReference>
<proteinExistence type="inferred from homology"/>
<dbReference type="InterPro" id="IPR019539">
    <property type="entry name" value="GalKase_N"/>
</dbReference>
<organism evidence="12 13">
    <name type="scientific">Actinomycetospora aeridis</name>
    <dbReference type="NCBI Taxonomy" id="3129231"/>
    <lineage>
        <taxon>Bacteria</taxon>
        <taxon>Bacillati</taxon>
        <taxon>Actinomycetota</taxon>
        <taxon>Actinomycetes</taxon>
        <taxon>Pseudonocardiales</taxon>
        <taxon>Pseudonocardiaceae</taxon>
        <taxon>Actinomycetospora</taxon>
    </lineage>
</organism>
<gene>
    <name evidence="12" type="primary">galK</name>
    <name evidence="12" type="ORF">WCD41_22070</name>
</gene>
<feature type="domain" description="Galactokinase N-terminal" evidence="11">
    <location>
        <begin position="25"/>
        <end position="73"/>
    </location>
</feature>
<evidence type="ECO:0000256" key="5">
    <source>
        <dbReference type="ARBA" id="ARBA00022840"/>
    </source>
</evidence>
<dbReference type="Pfam" id="PF00288">
    <property type="entry name" value="GHMP_kinases_N"/>
    <property type="match status" value="1"/>
</dbReference>
<sequence length="401" mass="41800">MNERADFLTSDDSVAATLTTPGVAQAFRDAVGHDPEGVFAAPGRVNLIGEHTDHNEGHVLPFAIDRHCRVAAGRRTDDVVTVRSAQEPGETVTTTLDALHRATGWSAYALGTVWALREAGLPGEDGWDLVVAGDVPLGSGLSSSAALECAVALAVADLTGSDLDRHTLARAGRRAENDVVGAPVGIMDQAASLLCRDGAALLLDCRTLEGQDVLLGLDEVGLVTLVVDTRVRHDLADGGYADRRAACVAAAEALGVPALRDATPDALDRLDGTLRRRARHVVTEEARVHRVVEHLRAGRPHEVGPELTASHASLRDDFEVSVPALDAVVDTALEHGALGARLVGGGFGGSALVLAPADAAPEIGEAVVRRAADDGHPEPVIREVHPAGGARREAWAPGGRH</sequence>
<feature type="compositionally biased region" description="Basic and acidic residues" evidence="8">
    <location>
        <begin position="372"/>
        <end position="394"/>
    </location>
</feature>
<evidence type="ECO:0000256" key="7">
    <source>
        <dbReference type="NCBIfam" id="TIGR00131"/>
    </source>
</evidence>
<dbReference type="Gene3D" id="3.30.70.890">
    <property type="entry name" value="GHMP kinase, C-terminal domain"/>
    <property type="match status" value="1"/>
</dbReference>
<dbReference type="InterPro" id="IPR006204">
    <property type="entry name" value="GHMP_kinase_N_dom"/>
</dbReference>
<dbReference type="NCBIfam" id="TIGR00131">
    <property type="entry name" value="gal_kin"/>
    <property type="match status" value="1"/>
</dbReference>